<dbReference type="PANTHER" id="PTHR47447:SF17">
    <property type="entry name" value="OS12G0638900 PROTEIN"/>
    <property type="match status" value="1"/>
</dbReference>
<dbReference type="OrthoDB" id="1908178at2759"/>
<feature type="region of interest" description="Disordered" evidence="2">
    <location>
        <begin position="294"/>
        <end position="313"/>
    </location>
</feature>
<gene>
    <name evidence="3" type="ORF">DFH94DRAFT_719565</name>
</gene>
<protein>
    <submittedName>
        <fullName evidence="3">Uncharacterized protein</fullName>
    </submittedName>
</protein>
<evidence type="ECO:0000313" key="3">
    <source>
        <dbReference type="EMBL" id="KAF8485295.1"/>
    </source>
</evidence>
<keyword evidence="4" id="KW-1185">Reference proteome</keyword>
<name>A0A9P5TCQ9_9AGAM</name>
<dbReference type="Gene3D" id="1.25.40.10">
    <property type="entry name" value="Tetratricopeptide repeat domain"/>
    <property type="match status" value="2"/>
</dbReference>
<organism evidence="3 4">
    <name type="scientific">Russula ochroleuca</name>
    <dbReference type="NCBI Taxonomy" id="152965"/>
    <lineage>
        <taxon>Eukaryota</taxon>
        <taxon>Fungi</taxon>
        <taxon>Dikarya</taxon>
        <taxon>Basidiomycota</taxon>
        <taxon>Agaricomycotina</taxon>
        <taxon>Agaricomycetes</taxon>
        <taxon>Russulales</taxon>
        <taxon>Russulaceae</taxon>
        <taxon>Russula</taxon>
    </lineage>
</organism>
<comment type="caution">
    <text evidence="3">The sequence shown here is derived from an EMBL/GenBank/DDBJ whole genome shotgun (WGS) entry which is preliminary data.</text>
</comment>
<evidence type="ECO:0000256" key="1">
    <source>
        <dbReference type="ARBA" id="ARBA00022737"/>
    </source>
</evidence>
<accession>A0A9P5TCQ9</accession>
<proteinExistence type="predicted"/>
<reference evidence="3" key="1">
    <citation type="submission" date="2019-10" db="EMBL/GenBank/DDBJ databases">
        <authorList>
            <consortium name="DOE Joint Genome Institute"/>
            <person name="Kuo A."/>
            <person name="Miyauchi S."/>
            <person name="Kiss E."/>
            <person name="Drula E."/>
            <person name="Kohler A."/>
            <person name="Sanchez-Garcia M."/>
            <person name="Andreopoulos B."/>
            <person name="Barry K.W."/>
            <person name="Bonito G."/>
            <person name="Buee M."/>
            <person name="Carver A."/>
            <person name="Chen C."/>
            <person name="Cichocki N."/>
            <person name="Clum A."/>
            <person name="Culley D."/>
            <person name="Crous P.W."/>
            <person name="Fauchery L."/>
            <person name="Girlanda M."/>
            <person name="Hayes R."/>
            <person name="Keri Z."/>
            <person name="LaButti K."/>
            <person name="Lipzen A."/>
            <person name="Lombard V."/>
            <person name="Magnuson J."/>
            <person name="Maillard F."/>
            <person name="Morin E."/>
            <person name="Murat C."/>
            <person name="Nolan M."/>
            <person name="Ohm R."/>
            <person name="Pangilinan J."/>
            <person name="Pereira M."/>
            <person name="Perotto S."/>
            <person name="Peter M."/>
            <person name="Riley R."/>
            <person name="Sitrit Y."/>
            <person name="Stielow B."/>
            <person name="Szollosi G."/>
            <person name="Zifcakova L."/>
            <person name="Stursova M."/>
            <person name="Spatafora J.W."/>
            <person name="Tedersoo L."/>
            <person name="Vaario L.-M."/>
            <person name="Yamada A."/>
            <person name="Yan M."/>
            <person name="Wang P."/>
            <person name="Xu J."/>
            <person name="Bruns T."/>
            <person name="Baldrian P."/>
            <person name="Vilgalys R."/>
            <person name="Henrissat B."/>
            <person name="Grigoriev I.V."/>
            <person name="Hibbett D."/>
            <person name="Nagy L.G."/>
            <person name="Martin F.M."/>
        </authorList>
    </citation>
    <scope>NUCLEOTIDE SEQUENCE</scope>
    <source>
        <strain evidence="3">Prilba</strain>
    </source>
</reference>
<dbReference type="AlphaFoldDB" id="A0A9P5TCQ9"/>
<dbReference type="PANTHER" id="PTHR47447">
    <property type="entry name" value="OS03G0856100 PROTEIN"/>
    <property type="match status" value="1"/>
</dbReference>
<sequence length="412" mass="45047">MWEWNLLLDCAGKEGWRHPREEHFRAALAVLAEMRERARDGGDAGGATTASSTASETGSDAETLEPDIFSYTTLLAHAARTRSPAAVRHAARLLVRAGLTPGAHAHTTLLCFFARRGDLAGVRDTLFRLRRQNMLDDDNENDDGGSGSGSGLTQASFNAVLWAFAYNGRLDVARAMYRVVRARGAVAAEGCLSDELEELERVLAEREMIVIARDVVPDAATYHALIQAHAYQGDLHACLGTLTDMLSAPPSSSSLHLHHHDERQGKGRQLTARLAAFRAIFLGFARHGVVLSSSPPTTTTTIPTNEYEDKEQVPSQWTLPTLEALFARFLDLPRDTPLREPTLFWLVSAFLRTSGGSDSDSGGHGSSLLLRSVFERIEERFGSSALMLTRGGEGTSRRGRLARIRERVFSAP</sequence>
<dbReference type="Proteomes" id="UP000759537">
    <property type="component" value="Unassembled WGS sequence"/>
</dbReference>
<feature type="region of interest" description="Disordered" evidence="2">
    <location>
        <begin position="39"/>
        <end position="62"/>
    </location>
</feature>
<keyword evidence="1" id="KW-0677">Repeat</keyword>
<reference evidence="3" key="2">
    <citation type="journal article" date="2020" name="Nat. Commun.">
        <title>Large-scale genome sequencing of mycorrhizal fungi provides insights into the early evolution of symbiotic traits.</title>
        <authorList>
            <person name="Miyauchi S."/>
            <person name="Kiss E."/>
            <person name="Kuo A."/>
            <person name="Drula E."/>
            <person name="Kohler A."/>
            <person name="Sanchez-Garcia M."/>
            <person name="Morin E."/>
            <person name="Andreopoulos B."/>
            <person name="Barry K.W."/>
            <person name="Bonito G."/>
            <person name="Buee M."/>
            <person name="Carver A."/>
            <person name="Chen C."/>
            <person name="Cichocki N."/>
            <person name="Clum A."/>
            <person name="Culley D."/>
            <person name="Crous P.W."/>
            <person name="Fauchery L."/>
            <person name="Girlanda M."/>
            <person name="Hayes R.D."/>
            <person name="Keri Z."/>
            <person name="LaButti K."/>
            <person name="Lipzen A."/>
            <person name="Lombard V."/>
            <person name="Magnuson J."/>
            <person name="Maillard F."/>
            <person name="Murat C."/>
            <person name="Nolan M."/>
            <person name="Ohm R.A."/>
            <person name="Pangilinan J."/>
            <person name="Pereira M.F."/>
            <person name="Perotto S."/>
            <person name="Peter M."/>
            <person name="Pfister S."/>
            <person name="Riley R."/>
            <person name="Sitrit Y."/>
            <person name="Stielow J.B."/>
            <person name="Szollosi G."/>
            <person name="Zifcakova L."/>
            <person name="Stursova M."/>
            <person name="Spatafora J.W."/>
            <person name="Tedersoo L."/>
            <person name="Vaario L.M."/>
            <person name="Yamada A."/>
            <person name="Yan M."/>
            <person name="Wang P."/>
            <person name="Xu J."/>
            <person name="Bruns T."/>
            <person name="Baldrian P."/>
            <person name="Vilgalys R."/>
            <person name="Dunand C."/>
            <person name="Henrissat B."/>
            <person name="Grigoriev I.V."/>
            <person name="Hibbett D."/>
            <person name="Nagy L.G."/>
            <person name="Martin F.M."/>
        </authorList>
    </citation>
    <scope>NUCLEOTIDE SEQUENCE</scope>
    <source>
        <strain evidence="3">Prilba</strain>
    </source>
</reference>
<evidence type="ECO:0000256" key="2">
    <source>
        <dbReference type="SAM" id="MobiDB-lite"/>
    </source>
</evidence>
<dbReference type="EMBL" id="WHVB01000003">
    <property type="protein sequence ID" value="KAF8485295.1"/>
    <property type="molecule type" value="Genomic_DNA"/>
</dbReference>
<feature type="compositionally biased region" description="Low complexity" evidence="2">
    <location>
        <begin position="294"/>
        <end position="304"/>
    </location>
</feature>
<evidence type="ECO:0000313" key="4">
    <source>
        <dbReference type="Proteomes" id="UP000759537"/>
    </source>
</evidence>
<feature type="compositionally biased region" description="Low complexity" evidence="2">
    <location>
        <begin position="46"/>
        <end position="61"/>
    </location>
</feature>
<dbReference type="InterPro" id="IPR011990">
    <property type="entry name" value="TPR-like_helical_dom_sf"/>
</dbReference>